<keyword evidence="2" id="KW-1185">Reference proteome</keyword>
<name>A0ACC0TQC2_9AGAM</name>
<evidence type="ECO:0000313" key="2">
    <source>
        <dbReference type="Proteomes" id="UP001207468"/>
    </source>
</evidence>
<protein>
    <submittedName>
        <fullName evidence="1">Uncharacterized protein</fullName>
    </submittedName>
</protein>
<dbReference type="EMBL" id="JAGFNK010001479">
    <property type="protein sequence ID" value="KAI9431132.1"/>
    <property type="molecule type" value="Genomic_DNA"/>
</dbReference>
<organism evidence="1 2">
    <name type="scientific">Russula earlei</name>
    <dbReference type="NCBI Taxonomy" id="71964"/>
    <lineage>
        <taxon>Eukaryota</taxon>
        <taxon>Fungi</taxon>
        <taxon>Dikarya</taxon>
        <taxon>Basidiomycota</taxon>
        <taxon>Agaricomycotina</taxon>
        <taxon>Agaricomycetes</taxon>
        <taxon>Russulales</taxon>
        <taxon>Russulaceae</taxon>
        <taxon>Russula</taxon>
    </lineage>
</organism>
<proteinExistence type="predicted"/>
<sequence>MSAAAPSGSGCIASFVHATLCTAAFLLVILSGALVAWYVKLTGSDAAFDLHRKLQVHSRWHVHRGGHARIPFHGPQWFQYCAQVVGAVLLMLYGVWASGSSACLARAGHMCTTCCSLGLADQSSCSDSTTPGSAWMRVATDRSCGI</sequence>
<comment type="caution">
    <text evidence="1">The sequence shown here is derived from an EMBL/GenBank/DDBJ whole genome shotgun (WGS) entry which is preliminary data.</text>
</comment>
<reference evidence="1" key="1">
    <citation type="submission" date="2021-03" db="EMBL/GenBank/DDBJ databases">
        <title>Evolutionary priming and transition to the ectomycorrhizal habit in an iconic lineage of mushroom-forming fungi: is preadaptation a requirement?</title>
        <authorList>
            <consortium name="DOE Joint Genome Institute"/>
            <person name="Looney B.P."/>
            <person name="Miyauchi S."/>
            <person name="Morin E."/>
            <person name="Drula E."/>
            <person name="Courty P.E."/>
            <person name="Chicoki N."/>
            <person name="Fauchery L."/>
            <person name="Kohler A."/>
            <person name="Kuo A."/>
            <person name="LaButti K."/>
            <person name="Pangilinan J."/>
            <person name="Lipzen A."/>
            <person name="Riley R."/>
            <person name="Andreopoulos W."/>
            <person name="He G."/>
            <person name="Johnson J."/>
            <person name="Barry K.W."/>
            <person name="Grigoriev I.V."/>
            <person name="Nagy L."/>
            <person name="Hibbett D."/>
            <person name="Henrissat B."/>
            <person name="Matheny P.B."/>
            <person name="Labbe J."/>
            <person name="Martin A.F."/>
        </authorList>
    </citation>
    <scope>NUCLEOTIDE SEQUENCE</scope>
    <source>
        <strain evidence="1">BPL698</strain>
    </source>
</reference>
<accession>A0ACC0TQC2</accession>
<gene>
    <name evidence="1" type="ORF">F5148DRAFT_1271620</name>
</gene>
<dbReference type="Proteomes" id="UP001207468">
    <property type="component" value="Unassembled WGS sequence"/>
</dbReference>
<evidence type="ECO:0000313" key="1">
    <source>
        <dbReference type="EMBL" id="KAI9431132.1"/>
    </source>
</evidence>